<evidence type="ECO:0000313" key="9">
    <source>
        <dbReference type="Proteomes" id="UP000753196"/>
    </source>
</evidence>
<dbReference type="InterPro" id="IPR015421">
    <property type="entry name" value="PyrdxlP-dep_Trfase_major"/>
</dbReference>
<dbReference type="GO" id="GO:0006520">
    <property type="term" value="P:amino acid metabolic process"/>
    <property type="evidence" value="ECO:0007669"/>
    <property type="project" value="InterPro"/>
</dbReference>
<sequence length="336" mass="36893">ARVLKAVAERIQTAPLGYTEACGTWELRSRIAQHYRDEYGVSVSPERIFVTLGSSSAFLMTLLTAFDHDAEVAITRPCYPAYPNIMQSVNIRPAFLRGEEQNKFHPTIAALDALPRRPKGLIIASPSNPTGTLINDADLAALVEYCAAQKIRIISDEIYHGITYGMRAHTILAHTDQAIVVNSFSKYFLMPGWRVGWAVVPPQMATAFGSLASSMFISPSAVGQYAALEIFNCKDELDATVAGYAENRRILLDALPAMGITRLAPVEGAFFVYANVSHLTGDSVAFCRSMLHDTGIVAIPGVDFDREEGHHYVRFSFSGARDDMAEAMARLKAWLK</sequence>
<dbReference type="EC" id="2.6.1.-" evidence="6"/>
<dbReference type="InterPro" id="IPR004839">
    <property type="entry name" value="Aminotransferase_I/II_large"/>
</dbReference>
<dbReference type="CDD" id="cd00609">
    <property type="entry name" value="AAT_like"/>
    <property type="match status" value="1"/>
</dbReference>
<feature type="domain" description="Aminotransferase class I/classII large" evidence="7">
    <location>
        <begin position="3"/>
        <end position="331"/>
    </location>
</feature>
<dbReference type="SUPFAM" id="SSF53383">
    <property type="entry name" value="PLP-dependent transferases"/>
    <property type="match status" value="1"/>
</dbReference>
<dbReference type="GO" id="GO:0008483">
    <property type="term" value="F:transaminase activity"/>
    <property type="evidence" value="ECO:0007669"/>
    <property type="project" value="UniProtKB-KW"/>
</dbReference>
<dbReference type="PANTHER" id="PTHR46383">
    <property type="entry name" value="ASPARTATE AMINOTRANSFERASE"/>
    <property type="match status" value="1"/>
</dbReference>
<comment type="similarity">
    <text evidence="2 6">Belongs to the class-I pyridoxal-phosphate-dependent aminotransferase family.</text>
</comment>
<accession>A0A932QYD3</accession>
<dbReference type="GO" id="GO:0030170">
    <property type="term" value="F:pyridoxal phosphate binding"/>
    <property type="evidence" value="ECO:0007669"/>
    <property type="project" value="InterPro"/>
</dbReference>
<evidence type="ECO:0000256" key="3">
    <source>
        <dbReference type="ARBA" id="ARBA00022576"/>
    </source>
</evidence>
<comment type="caution">
    <text evidence="8">The sequence shown here is derived from an EMBL/GenBank/DDBJ whole genome shotgun (WGS) entry which is preliminary data.</text>
</comment>
<evidence type="ECO:0000256" key="1">
    <source>
        <dbReference type="ARBA" id="ARBA00001933"/>
    </source>
</evidence>
<keyword evidence="4 6" id="KW-0808">Transferase</keyword>
<dbReference type="PROSITE" id="PS00105">
    <property type="entry name" value="AA_TRANSFER_CLASS_1"/>
    <property type="match status" value="1"/>
</dbReference>
<proteinExistence type="inferred from homology"/>
<evidence type="ECO:0000256" key="2">
    <source>
        <dbReference type="ARBA" id="ARBA00007441"/>
    </source>
</evidence>
<organism evidence="8 9">
    <name type="scientific">Candidatus Sungiibacteriota bacterium</name>
    <dbReference type="NCBI Taxonomy" id="2750080"/>
    <lineage>
        <taxon>Bacteria</taxon>
        <taxon>Candidatus Sungiibacteriota</taxon>
    </lineage>
</organism>
<feature type="non-terminal residue" evidence="8">
    <location>
        <position position="1"/>
    </location>
</feature>
<evidence type="ECO:0000256" key="6">
    <source>
        <dbReference type="RuleBase" id="RU000481"/>
    </source>
</evidence>
<reference evidence="8" key="1">
    <citation type="submission" date="2020-07" db="EMBL/GenBank/DDBJ databases">
        <title>Huge and variable diversity of episymbiotic CPR bacteria and DPANN archaea in groundwater ecosystems.</title>
        <authorList>
            <person name="He C.Y."/>
            <person name="Keren R."/>
            <person name="Whittaker M."/>
            <person name="Farag I.F."/>
            <person name="Doudna J."/>
            <person name="Cate J.H.D."/>
            <person name="Banfield J.F."/>
        </authorList>
    </citation>
    <scope>NUCLEOTIDE SEQUENCE</scope>
    <source>
        <strain evidence="8">NC_groundwater_973_Pr1_S-0.2um_54_13</strain>
    </source>
</reference>
<dbReference type="EMBL" id="JACQCR010000048">
    <property type="protein sequence ID" value="MBI3631114.1"/>
    <property type="molecule type" value="Genomic_DNA"/>
</dbReference>
<dbReference type="InterPro" id="IPR004838">
    <property type="entry name" value="NHTrfase_class1_PyrdxlP-BS"/>
</dbReference>
<name>A0A932QYD3_9BACT</name>
<protein>
    <recommendedName>
        <fullName evidence="6">Aminotransferase</fullName>
        <ecNumber evidence="6">2.6.1.-</ecNumber>
    </recommendedName>
</protein>
<dbReference type="PANTHER" id="PTHR46383:SF2">
    <property type="entry name" value="AMINOTRANSFERASE"/>
    <property type="match status" value="1"/>
</dbReference>
<dbReference type="InterPro" id="IPR015424">
    <property type="entry name" value="PyrdxlP-dep_Trfase"/>
</dbReference>
<evidence type="ECO:0000259" key="7">
    <source>
        <dbReference type="Pfam" id="PF00155"/>
    </source>
</evidence>
<dbReference type="Gene3D" id="3.40.640.10">
    <property type="entry name" value="Type I PLP-dependent aspartate aminotransferase-like (Major domain)"/>
    <property type="match status" value="1"/>
</dbReference>
<dbReference type="AlphaFoldDB" id="A0A932QYD3"/>
<dbReference type="Pfam" id="PF00155">
    <property type="entry name" value="Aminotran_1_2"/>
    <property type="match status" value="1"/>
</dbReference>
<comment type="cofactor">
    <cofactor evidence="1 6">
        <name>pyridoxal 5'-phosphate</name>
        <dbReference type="ChEBI" id="CHEBI:597326"/>
    </cofactor>
</comment>
<evidence type="ECO:0000313" key="8">
    <source>
        <dbReference type="EMBL" id="MBI3631114.1"/>
    </source>
</evidence>
<gene>
    <name evidence="8" type="ORF">HY221_02145</name>
</gene>
<keyword evidence="5" id="KW-0663">Pyridoxal phosphate</keyword>
<dbReference type="InterPro" id="IPR050596">
    <property type="entry name" value="AspAT/PAT-like"/>
</dbReference>
<keyword evidence="3 6" id="KW-0032">Aminotransferase</keyword>
<evidence type="ECO:0000256" key="4">
    <source>
        <dbReference type="ARBA" id="ARBA00022679"/>
    </source>
</evidence>
<evidence type="ECO:0000256" key="5">
    <source>
        <dbReference type="ARBA" id="ARBA00022898"/>
    </source>
</evidence>
<dbReference type="Proteomes" id="UP000753196">
    <property type="component" value="Unassembled WGS sequence"/>
</dbReference>